<dbReference type="CDD" id="cd24152">
    <property type="entry name" value="ASKHA_NBD_ROK-like"/>
    <property type="match status" value="1"/>
</dbReference>
<evidence type="ECO:0000313" key="3">
    <source>
        <dbReference type="Proteomes" id="UP001429357"/>
    </source>
</evidence>
<dbReference type="RefSeq" id="WP_161870781.1">
    <property type="nucleotide sequence ID" value="NZ_JAQFAM010000009.1"/>
</dbReference>
<evidence type="ECO:0000256" key="1">
    <source>
        <dbReference type="ARBA" id="ARBA00006479"/>
    </source>
</evidence>
<dbReference type="PANTHER" id="PTHR18964:SF170">
    <property type="entry name" value="SUGAR KINASE"/>
    <property type="match status" value="1"/>
</dbReference>
<organism evidence="2 3">
    <name type="scientific">Enterococcus diestrammenae</name>
    <dbReference type="NCBI Taxonomy" id="1155073"/>
    <lineage>
        <taxon>Bacteria</taxon>
        <taxon>Bacillati</taxon>
        <taxon>Bacillota</taxon>
        <taxon>Bacilli</taxon>
        <taxon>Lactobacillales</taxon>
        <taxon>Enterococcaceae</taxon>
        <taxon>Enterococcus</taxon>
    </lineage>
</organism>
<comment type="caution">
    <text evidence="2">The sequence shown here is derived from an EMBL/GenBank/DDBJ whole genome shotgun (WGS) entry which is preliminary data.</text>
</comment>
<dbReference type="EMBL" id="MAEI02000001">
    <property type="protein sequence ID" value="MEO1781176.1"/>
    <property type="molecule type" value="Genomic_DNA"/>
</dbReference>
<dbReference type="Gene3D" id="3.30.420.40">
    <property type="match status" value="2"/>
</dbReference>
<proteinExistence type="inferred from homology"/>
<dbReference type="PANTHER" id="PTHR18964">
    <property type="entry name" value="ROK (REPRESSOR, ORF, KINASE) FAMILY"/>
    <property type="match status" value="1"/>
</dbReference>
<name>A0ABV0F3F0_9ENTE</name>
<reference evidence="2 3" key="2">
    <citation type="submission" date="2024-02" db="EMBL/GenBank/DDBJ databases">
        <title>The Genome Sequence of Enterococcus diestrammenae JM9A.</title>
        <authorList>
            <person name="Earl A."/>
            <person name="Manson A."/>
            <person name="Gilmore M."/>
            <person name="Sanders J."/>
            <person name="Shea T."/>
            <person name="Howe W."/>
            <person name="Livny J."/>
            <person name="Cuomo C."/>
            <person name="Neafsey D."/>
            <person name="Birren B."/>
        </authorList>
    </citation>
    <scope>NUCLEOTIDE SEQUENCE [LARGE SCALE GENOMIC DNA]</scope>
    <source>
        <strain evidence="2 3">JM9A</strain>
    </source>
</reference>
<sequence length="295" mass="32331">MKLAIFDIGGSAVKYGLWEQHQLSQTSQFPTPTTFEEMKEQMKEVVDRFGVGVEGVAISAPGAVNVPERRIDGISAVPYIHKRPIFDELEEYLGLPVTIENDANCAGIAEIQMGAGQDAVNAVFVVIGTGVGGAIFINRKLYKASHLFGGEFGLVKPKGDRTLSQAGTSVKAAQQYSQITKKEVNGKELFDLKEAGDKTAELVINELYDNIAAVLYNLQVSIDPDMVIIGGGISARPELPEELGSRLYKTLAEEEVEEIMPEIRNCQFHNDANLIGAASNFELYYQEMQERNLRG</sequence>
<evidence type="ECO:0008006" key="4">
    <source>
        <dbReference type="Google" id="ProtNLM"/>
    </source>
</evidence>
<dbReference type="SUPFAM" id="SSF53067">
    <property type="entry name" value="Actin-like ATPase domain"/>
    <property type="match status" value="1"/>
</dbReference>
<accession>A0ABV0F3F0</accession>
<comment type="similarity">
    <text evidence="1">Belongs to the ROK (NagC/XylR) family.</text>
</comment>
<dbReference type="InterPro" id="IPR000600">
    <property type="entry name" value="ROK"/>
</dbReference>
<dbReference type="InterPro" id="IPR043129">
    <property type="entry name" value="ATPase_NBD"/>
</dbReference>
<gene>
    <name evidence="2" type="ORF">BAU18_000755</name>
</gene>
<reference evidence="3" key="1">
    <citation type="submission" date="2016-06" db="EMBL/GenBank/DDBJ databases">
        <title>Four novel species of enterococci isolated from chicken manure.</title>
        <authorList>
            <person name="Van Tyne D."/>
        </authorList>
    </citation>
    <scope>NUCLEOTIDE SEQUENCE [LARGE SCALE GENOMIC DNA]</scope>
    <source>
        <strain evidence="3">JM9A</strain>
    </source>
</reference>
<keyword evidence="3" id="KW-1185">Reference proteome</keyword>
<dbReference type="Pfam" id="PF00480">
    <property type="entry name" value="ROK"/>
    <property type="match status" value="1"/>
</dbReference>
<protein>
    <recommendedName>
        <fullName evidence="4">ROK family protein</fullName>
    </recommendedName>
</protein>
<dbReference type="Proteomes" id="UP001429357">
    <property type="component" value="Unassembled WGS sequence"/>
</dbReference>
<evidence type="ECO:0000313" key="2">
    <source>
        <dbReference type="EMBL" id="MEO1781176.1"/>
    </source>
</evidence>